<evidence type="ECO:0000259" key="6">
    <source>
        <dbReference type="PROSITE" id="PS51387"/>
    </source>
</evidence>
<dbReference type="SUPFAM" id="SSF55103">
    <property type="entry name" value="FAD-linked oxidases, C-terminal domain"/>
    <property type="match status" value="1"/>
</dbReference>
<keyword evidence="3" id="KW-0285">Flavoprotein</keyword>
<dbReference type="InterPro" id="IPR016169">
    <property type="entry name" value="FAD-bd_PCMH_sub2"/>
</dbReference>
<dbReference type="InterPro" id="IPR016166">
    <property type="entry name" value="FAD-bd_PCMH"/>
</dbReference>
<dbReference type="PANTHER" id="PTHR42973:SF39">
    <property type="entry name" value="FAD-BINDING PCMH-TYPE DOMAIN-CONTAINING PROTEIN"/>
    <property type="match status" value="1"/>
</dbReference>
<feature type="domain" description="FAD-binding PCMH-type" evidence="6">
    <location>
        <begin position="38"/>
        <end position="208"/>
    </location>
</feature>
<dbReference type="GO" id="GO:0071949">
    <property type="term" value="F:FAD binding"/>
    <property type="evidence" value="ECO:0007669"/>
    <property type="project" value="InterPro"/>
</dbReference>
<comment type="cofactor">
    <cofactor evidence="1">
        <name>FAD</name>
        <dbReference type="ChEBI" id="CHEBI:57692"/>
    </cofactor>
</comment>
<proteinExistence type="inferred from homology"/>
<dbReference type="Pfam" id="PF08031">
    <property type="entry name" value="BBE"/>
    <property type="match status" value="1"/>
</dbReference>
<dbReference type="InterPro" id="IPR012951">
    <property type="entry name" value="BBE"/>
</dbReference>
<dbReference type="Gene3D" id="3.40.462.20">
    <property type="match status" value="1"/>
</dbReference>
<dbReference type="InterPro" id="IPR016164">
    <property type="entry name" value="FAD-linked_Oxase-like_C"/>
</dbReference>
<protein>
    <submittedName>
        <fullName evidence="7">FAD-binding oxidoreductase</fullName>
    </submittedName>
</protein>
<dbReference type="InterPro" id="IPR050416">
    <property type="entry name" value="FAD-linked_Oxidoreductase"/>
</dbReference>
<dbReference type="InterPro" id="IPR016167">
    <property type="entry name" value="FAD-bd_PCMH_sub1"/>
</dbReference>
<evidence type="ECO:0000256" key="5">
    <source>
        <dbReference type="ARBA" id="ARBA00023002"/>
    </source>
</evidence>
<evidence type="ECO:0000313" key="7">
    <source>
        <dbReference type="EMBL" id="RJQ92371.1"/>
    </source>
</evidence>
<comment type="similarity">
    <text evidence="2">Belongs to the oxygen-dependent FAD-linked oxidoreductase family.</text>
</comment>
<dbReference type="PROSITE" id="PS00862">
    <property type="entry name" value="OX2_COVAL_FAD"/>
    <property type="match status" value="1"/>
</dbReference>
<dbReference type="InterPro" id="IPR036318">
    <property type="entry name" value="FAD-bd_PCMH-like_sf"/>
</dbReference>
<reference evidence="7 8" key="1">
    <citation type="submission" date="2018-09" db="EMBL/GenBank/DDBJ databases">
        <title>YIM PH 21725 draft genome.</title>
        <authorList>
            <person name="Miao C."/>
        </authorList>
    </citation>
    <scope>NUCLEOTIDE SEQUENCE [LARGE SCALE GENOMIC DNA]</scope>
    <source>
        <strain evidence="8">YIM PH21725</strain>
    </source>
</reference>
<dbReference type="Gene3D" id="3.30.43.10">
    <property type="entry name" value="Uridine Diphospho-n-acetylenolpyruvylglucosamine Reductase, domain 2"/>
    <property type="match status" value="1"/>
</dbReference>
<comment type="caution">
    <text evidence="7">The sequence shown here is derived from an EMBL/GenBank/DDBJ whole genome shotgun (WGS) entry which is preliminary data.</text>
</comment>
<dbReference type="GO" id="GO:0016491">
    <property type="term" value="F:oxidoreductase activity"/>
    <property type="evidence" value="ECO:0007669"/>
    <property type="project" value="UniProtKB-KW"/>
</dbReference>
<dbReference type="OrthoDB" id="9775082at2"/>
<dbReference type="EMBL" id="QZFV01000010">
    <property type="protein sequence ID" value="RJQ92371.1"/>
    <property type="molecule type" value="Genomic_DNA"/>
</dbReference>
<dbReference type="SUPFAM" id="SSF56176">
    <property type="entry name" value="FAD-binding/transporter-associated domain-like"/>
    <property type="match status" value="1"/>
</dbReference>
<keyword evidence="8" id="KW-1185">Reference proteome</keyword>
<gene>
    <name evidence="7" type="ORF">D5S19_00995</name>
</gene>
<keyword evidence="4" id="KW-0274">FAD</keyword>
<dbReference type="PROSITE" id="PS51387">
    <property type="entry name" value="FAD_PCMH"/>
    <property type="match status" value="1"/>
</dbReference>
<evidence type="ECO:0000256" key="1">
    <source>
        <dbReference type="ARBA" id="ARBA00001974"/>
    </source>
</evidence>
<dbReference type="AlphaFoldDB" id="A0A419IBZ1"/>
<accession>A0A419IBZ1</accession>
<dbReference type="Gene3D" id="3.30.465.10">
    <property type="match status" value="1"/>
</dbReference>
<evidence type="ECO:0000256" key="2">
    <source>
        <dbReference type="ARBA" id="ARBA00005466"/>
    </source>
</evidence>
<keyword evidence="5" id="KW-0560">Oxidoreductase</keyword>
<evidence type="ECO:0000256" key="3">
    <source>
        <dbReference type="ARBA" id="ARBA00022630"/>
    </source>
</evidence>
<organism evidence="7 8">
    <name type="scientific">Amycolatopsis panacis</name>
    <dbReference type="NCBI Taxonomy" id="2340917"/>
    <lineage>
        <taxon>Bacteria</taxon>
        <taxon>Bacillati</taxon>
        <taxon>Actinomycetota</taxon>
        <taxon>Actinomycetes</taxon>
        <taxon>Pseudonocardiales</taxon>
        <taxon>Pseudonocardiaceae</taxon>
        <taxon>Amycolatopsis</taxon>
    </lineage>
</organism>
<dbReference type="RefSeq" id="WP_120021431.1">
    <property type="nucleotide sequence ID" value="NZ_QZFV01000010.1"/>
</dbReference>
<evidence type="ECO:0000313" key="8">
    <source>
        <dbReference type="Proteomes" id="UP000285112"/>
    </source>
</evidence>
<name>A0A419IBZ1_9PSEU</name>
<dbReference type="InterPro" id="IPR006093">
    <property type="entry name" value="Oxy_OxRdtase_FAD_BS"/>
</dbReference>
<evidence type="ECO:0000256" key="4">
    <source>
        <dbReference type="ARBA" id="ARBA00022827"/>
    </source>
</evidence>
<dbReference type="Proteomes" id="UP000285112">
    <property type="component" value="Unassembled WGS sequence"/>
</dbReference>
<sequence length="470" mass="49221">MTQTVRSAAELRSALEGPVLGPVDPGYDEARSLWNGDIDRRPALIARCASAADVAAAVKFGRERGLEVAVRGGGHAYSGTAVCDDGLMIDLSRLNAVAVDPEARTARVGGGATLADLDAATQAHGLAVTGGVISHTGVGGLTLGGGMGWLSSALGLSLDNVVGAEVVLADGRIVHAGPESEPDLFWALRGGGGNFGVVTEFVFTLHPIGPEVQVGLFFWDLAQGPAALRFCRDYIPSLPRRAGVLIAAGLTAPPLPFVPEPFHGVAGHALVVVGLDTAEAHAALIDPVRRAVPPGFEVVSPMPYTALQQLLDDSSPWGILGYEKAADLDELSDEAIAVLVEAAATKTSPMSFMPIFRLSGAFCDVGQDETAFGGSRTPHYVCNLNAVAPSPDLLAADREWVRRTWTALKPYASNAGSYVNFLSEPDADRVRASYGPATYDRLAAIKARYDPENLFHRNANIRPARQGGAS</sequence>
<dbReference type="Pfam" id="PF01565">
    <property type="entry name" value="FAD_binding_4"/>
    <property type="match status" value="1"/>
</dbReference>
<dbReference type="PANTHER" id="PTHR42973">
    <property type="entry name" value="BINDING OXIDOREDUCTASE, PUTATIVE (AFU_ORTHOLOGUE AFUA_1G17690)-RELATED"/>
    <property type="match status" value="1"/>
</dbReference>
<dbReference type="InterPro" id="IPR006094">
    <property type="entry name" value="Oxid_FAD_bind_N"/>
</dbReference>